<organism evidence="1 2">
    <name type="scientific">Panagrolaimus sp. JU765</name>
    <dbReference type="NCBI Taxonomy" id="591449"/>
    <lineage>
        <taxon>Eukaryota</taxon>
        <taxon>Metazoa</taxon>
        <taxon>Ecdysozoa</taxon>
        <taxon>Nematoda</taxon>
        <taxon>Chromadorea</taxon>
        <taxon>Rhabditida</taxon>
        <taxon>Tylenchina</taxon>
        <taxon>Panagrolaimomorpha</taxon>
        <taxon>Panagrolaimoidea</taxon>
        <taxon>Panagrolaimidae</taxon>
        <taxon>Panagrolaimus</taxon>
    </lineage>
</organism>
<proteinExistence type="predicted"/>
<accession>A0AC34QWA3</accession>
<name>A0AC34QWA3_9BILA</name>
<dbReference type="WBParaSite" id="JU765_v2.g20067.t1">
    <property type="protein sequence ID" value="JU765_v2.g20067.t1"/>
    <property type="gene ID" value="JU765_v2.g20067"/>
</dbReference>
<reference evidence="2" key="1">
    <citation type="submission" date="2022-11" db="UniProtKB">
        <authorList>
            <consortium name="WormBaseParasite"/>
        </authorList>
    </citation>
    <scope>IDENTIFICATION</scope>
</reference>
<evidence type="ECO:0000313" key="1">
    <source>
        <dbReference type="Proteomes" id="UP000887576"/>
    </source>
</evidence>
<protein>
    <submittedName>
        <fullName evidence="2">Saposin B-type domain-containing protein</fullName>
    </submittedName>
</protein>
<dbReference type="Proteomes" id="UP000887576">
    <property type="component" value="Unplaced"/>
</dbReference>
<evidence type="ECO:0000313" key="2">
    <source>
        <dbReference type="WBParaSite" id="JU765_v2.g20067.t1"/>
    </source>
</evidence>
<sequence>MSAFCYQHPENHGAYKTKPRKGRLSLSSSLSEMNSKVVAILLICLIGYLQAQSDACSLCTAVVNGSKKDFNNNFTGVTVDQLKTDLKKQCNLNASGIEATVCSNIVSQKAPDLLKALQAGETTQQCCVQGGMC</sequence>